<evidence type="ECO:0000256" key="15">
    <source>
        <dbReference type="ARBA" id="ARBA00023319"/>
    </source>
</evidence>
<dbReference type="GO" id="GO:0045087">
    <property type="term" value="P:innate immune response"/>
    <property type="evidence" value="ECO:0007669"/>
    <property type="project" value="UniProtKB-KW"/>
</dbReference>
<feature type="domain" description="Ig-like" evidence="17">
    <location>
        <begin position="32"/>
        <end position="133"/>
    </location>
</feature>
<keyword evidence="14" id="KW-1271">Inflammasome</keyword>
<keyword evidence="9" id="KW-0832">Ubl conjugation</keyword>
<dbReference type="GO" id="GO:0050863">
    <property type="term" value="P:regulation of T cell activation"/>
    <property type="evidence" value="ECO:0007669"/>
    <property type="project" value="UniProtKB-ARBA"/>
</dbReference>
<dbReference type="GO" id="GO:1903037">
    <property type="term" value="P:regulation of leukocyte cell-cell adhesion"/>
    <property type="evidence" value="ECO:0007669"/>
    <property type="project" value="UniProtKB-ARBA"/>
</dbReference>
<dbReference type="InterPro" id="IPR027417">
    <property type="entry name" value="P-loop_NTPase"/>
</dbReference>
<feature type="domain" description="NACHT" evidence="18">
    <location>
        <begin position="277"/>
        <end position="408"/>
    </location>
</feature>
<dbReference type="InterPro" id="IPR032675">
    <property type="entry name" value="LRR_dom_sf"/>
</dbReference>
<dbReference type="GO" id="GO:0005524">
    <property type="term" value="F:ATP binding"/>
    <property type="evidence" value="ECO:0007669"/>
    <property type="project" value="UniProtKB-KW"/>
</dbReference>
<dbReference type="Gene3D" id="3.40.50.300">
    <property type="entry name" value="P-loop containing nucleotide triphosphate hydrolases"/>
    <property type="match status" value="1"/>
</dbReference>
<dbReference type="SMART" id="SM00368">
    <property type="entry name" value="LRR_RI"/>
    <property type="match status" value="4"/>
</dbReference>
<dbReference type="STRING" id="75743.A0A401NH99"/>
<dbReference type="InterPro" id="IPR013783">
    <property type="entry name" value="Ig-like_fold"/>
</dbReference>
<evidence type="ECO:0000259" key="18">
    <source>
        <dbReference type="PROSITE" id="PS50837"/>
    </source>
</evidence>
<dbReference type="Pfam" id="PF17779">
    <property type="entry name" value="WHD_NOD2"/>
    <property type="match status" value="1"/>
</dbReference>
<feature type="signal peptide" evidence="16">
    <location>
        <begin position="1"/>
        <end position="20"/>
    </location>
</feature>
<dbReference type="GO" id="GO:0006954">
    <property type="term" value="P:inflammatory response"/>
    <property type="evidence" value="ECO:0007669"/>
    <property type="project" value="UniProtKB-KW"/>
</dbReference>
<dbReference type="Gene3D" id="3.80.10.10">
    <property type="entry name" value="Ribonuclease Inhibitor"/>
    <property type="match status" value="1"/>
</dbReference>
<dbReference type="SUPFAM" id="SSF52047">
    <property type="entry name" value="RNI-like"/>
    <property type="match status" value="1"/>
</dbReference>
<dbReference type="PROSITE" id="PS50835">
    <property type="entry name" value="IG_LIKE"/>
    <property type="match status" value="1"/>
</dbReference>
<dbReference type="EMBL" id="BFAA01007475">
    <property type="protein sequence ID" value="GCB60246.1"/>
    <property type="molecule type" value="Genomic_DNA"/>
</dbReference>
<dbReference type="InterPro" id="IPR003599">
    <property type="entry name" value="Ig_sub"/>
</dbReference>
<evidence type="ECO:0000256" key="2">
    <source>
        <dbReference type="ARBA" id="ARBA00004370"/>
    </source>
</evidence>
<evidence type="ECO:0000256" key="16">
    <source>
        <dbReference type="SAM" id="SignalP"/>
    </source>
</evidence>
<accession>A0A401NH99</accession>
<dbReference type="InterPro" id="IPR041075">
    <property type="entry name" value="NOD1/2_WH"/>
</dbReference>
<keyword evidence="5 16" id="KW-0732">Signal</keyword>
<evidence type="ECO:0000256" key="9">
    <source>
        <dbReference type="ARBA" id="ARBA00022843"/>
    </source>
</evidence>
<dbReference type="InterPro" id="IPR007111">
    <property type="entry name" value="NACHT_NTPase"/>
</dbReference>
<dbReference type="SUPFAM" id="SSF48726">
    <property type="entry name" value="Immunoglobulin"/>
    <property type="match status" value="1"/>
</dbReference>
<evidence type="ECO:0000256" key="1">
    <source>
        <dbReference type="ARBA" id="ARBA00004110"/>
    </source>
</evidence>
<sequence length="960" mass="108581">MTMENLLCITFLFFQRLIFSEGSFSQVNGVLGTDISLPCTFPVAVNFNLQDLVITWQRTAGSIVVHSFYSEENHPEYQDSAFKGRTKLFPQEFPIGNAAVRLKGATMSDQGNYTCYVIQEDGKGYIEHSVELELYEKTLVPGTDDKNPALEKIMPEFSIGISVGTLIALIVVGVGLYRKQKKSQYHDEEAPLLGDGVEEAIQLFKAYIMKNTTNCFDKVSQRKPKTYSSLARTVKVTCPKEQCTLDDIVESGTSDIEREVNAAHLLSLPQEKMCSSKRVLLIGDAGVGKSWAVTSIQQEWAASQPSPPASCVIVFRFYDFNRVEGKTTLRKLFEKQCAPLSPVLTELLSNPRGVLIILDGLDEFSHQLQWDSLDGDFNIDTKAEVNILVSKIISKDLLKEAQVLVTSRWNTKPIEANKKYFDCILIISGFTNDQLRRYCELFYQGKEKAAKMYQHIIENDSINYLTSNPLNSYILCNILDRCSCSLDAITQLPVTNSKIFLLFLYSLVNCDAAEKFKSETEQKLLKDTILNLGELCFNSLLSGKLELKTDDLDAYGINPEVLSAYFSNLILENTYEGQSTFEFQHGVLKEQFAALYCATSLKDDTEELIKSLDLWCFGKMPLNQKSQYYLRAFKPEDTEKMDNFTRLLMGSLRAGKDSTLWNCNDPLTRSTTRALITWFKNHLEQDIKKSEMLSLMRCLFELHDSTVTAAVSPHIKSVDFFNISLSPLDLTALRYCLSNSTVDTLDLRLCTLGDVGIKQLKEVLFKCKTVLVSSNKLTEKSAEILSEILQGPKCNIETLSCGTNSFGSKGAQFVWKALAKNQSLKSLRLYDNQITDEGTENMVQHLRCNRTLEKLYLCANKFGDQGWRNIQEAKKLLNGLKIVTKIVEEEDLLLRVETQAIQLLSQSHEYNREWLRKIMESILKDLGDESDITDQRTKTRVGNIKENINKLLCQEQTMSA</sequence>
<dbReference type="Gene3D" id="2.60.40.10">
    <property type="entry name" value="Immunoglobulins"/>
    <property type="match status" value="1"/>
</dbReference>
<dbReference type="InterPro" id="IPR041267">
    <property type="entry name" value="NLRP_HD2"/>
</dbReference>
<comment type="caution">
    <text evidence="19">The sequence shown here is derived from an EMBL/GenBank/DDBJ whole genome shotgun (WGS) entry which is preliminary data.</text>
</comment>
<evidence type="ECO:0000313" key="20">
    <source>
        <dbReference type="Proteomes" id="UP000288216"/>
    </source>
</evidence>
<proteinExistence type="inferred from homology"/>
<dbReference type="GO" id="GO:0005829">
    <property type="term" value="C:cytosol"/>
    <property type="evidence" value="ECO:0007669"/>
    <property type="project" value="UniProtKB-SubCell"/>
</dbReference>
<keyword evidence="13" id="KW-0395">Inflammatory response</keyword>
<evidence type="ECO:0000313" key="19">
    <source>
        <dbReference type="EMBL" id="GCB60246.1"/>
    </source>
</evidence>
<dbReference type="OrthoDB" id="120976at2759"/>
<dbReference type="Proteomes" id="UP000288216">
    <property type="component" value="Unassembled WGS sequence"/>
</dbReference>
<dbReference type="Pfam" id="PF05729">
    <property type="entry name" value="NACHT"/>
    <property type="match status" value="1"/>
</dbReference>
<dbReference type="InterPro" id="IPR036179">
    <property type="entry name" value="Ig-like_dom_sf"/>
</dbReference>
<dbReference type="Pfam" id="PF17776">
    <property type="entry name" value="NLRC4_HD2"/>
    <property type="match status" value="1"/>
</dbReference>
<dbReference type="Pfam" id="PF13516">
    <property type="entry name" value="LRR_6"/>
    <property type="match status" value="2"/>
</dbReference>
<evidence type="ECO:0000256" key="7">
    <source>
        <dbReference type="ARBA" id="ARBA00022741"/>
    </source>
</evidence>
<dbReference type="InterPro" id="IPR001611">
    <property type="entry name" value="Leu-rich_rpt"/>
</dbReference>
<keyword evidence="10" id="KW-0472">Membrane</keyword>
<evidence type="ECO:0008006" key="21">
    <source>
        <dbReference type="Google" id="ProtNLM"/>
    </source>
</evidence>
<keyword evidence="7" id="KW-0547">Nucleotide-binding</keyword>
<dbReference type="SMART" id="SM00409">
    <property type="entry name" value="IG"/>
    <property type="match status" value="1"/>
</dbReference>
<evidence type="ECO:0000256" key="10">
    <source>
        <dbReference type="ARBA" id="ARBA00023136"/>
    </source>
</evidence>
<evidence type="ECO:0000256" key="8">
    <source>
        <dbReference type="ARBA" id="ARBA00022840"/>
    </source>
</evidence>
<reference evidence="19 20" key="1">
    <citation type="journal article" date="2018" name="Nat. Ecol. Evol.">
        <title>Shark genomes provide insights into elasmobranch evolution and the origin of vertebrates.</title>
        <authorList>
            <person name="Hara Y"/>
            <person name="Yamaguchi K"/>
            <person name="Onimaru K"/>
            <person name="Kadota M"/>
            <person name="Koyanagi M"/>
            <person name="Keeley SD"/>
            <person name="Tatsumi K"/>
            <person name="Tanaka K"/>
            <person name="Motone F"/>
            <person name="Kageyama Y"/>
            <person name="Nozu R"/>
            <person name="Adachi N"/>
            <person name="Nishimura O"/>
            <person name="Nakagawa R"/>
            <person name="Tanegashima C"/>
            <person name="Kiyatake I"/>
            <person name="Matsumoto R"/>
            <person name="Murakumo K"/>
            <person name="Nishida K"/>
            <person name="Terakita A"/>
            <person name="Kuratani S"/>
            <person name="Sato K"/>
            <person name="Hyodo S Kuraku.S."/>
        </authorList>
    </citation>
    <scope>NUCLEOTIDE SEQUENCE [LARGE SCALE GENOMIC DNA]</scope>
</reference>
<name>A0A401NH99_SCYTO</name>
<evidence type="ECO:0000256" key="12">
    <source>
        <dbReference type="ARBA" id="ARBA00023180"/>
    </source>
</evidence>
<feature type="chain" id="PRO_5019248067" description="NACHT domain-containing protein" evidence="16">
    <location>
        <begin position="21"/>
        <end position="960"/>
    </location>
</feature>
<dbReference type="FunFam" id="2.60.40.10:FF:000142">
    <property type="entry name" value="V-set domain-containing T-cell activation inhibitor 1"/>
    <property type="match status" value="1"/>
</dbReference>
<keyword evidence="12" id="KW-0325">Glycoprotein</keyword>
<dbReference type="SUPFAM" id="SSF52540">
    <property type="entry name" value="P-loop containing nucleoside triphosphate hydrolases"/>
    <property type="match status" value="1"/>
</dbReference>
<dbReference type="AlphaFoldDB" id="A0A401NH99"/>
<gene>
    <name evidence="19" type="ORF">scyTo_0014132</name>
</gene>
<dbReference type="OMA" id="SIQQEWA"/>
<keyword evidence="20" id="KW-1185">Reference proteome</keyword>
<evidence type="ECO:0000256" key="11">
    <source>
        <dbReference type="ARBA" id="ARBA00023157"/>
    </source>
</evidence>
<keyword evidence="11" id="KW-1015">Disulfide bond</keyword>
<evidence type="ECO:0000256" key="14">
    <source>
        <dbReference type="ARBA" id="ARBA00023233"/>
    </source>
</evidence>
<dbReference type="InterPro" id="IPR013106">
    <property type="entry name" value="Ig_V-set"/>
</dbReference>
<dbReference type="PROSITE" id="PS50837">
    <property type="entry name" value="NACHT"/>
    <property type="match status" value="1"/>
</dbReference>
<dbReference type="PANTHER" id="PTHR45690:SF19">
    <property type="entry name" value="NACHT, LRR AND PYD DOMAINS-CONTAINING PROTEIN 3"/>
    <property type="match status" value="1"/>
</dbReference>
<evidence type="ECO:0000256" key="6">
    <source>
        <dbReference type="ARBA" id="ARBA00022737"/>
    </source>
</evidence>
<evidence type="ECO:0000256" key="5">
    <source>
        <dbReference type="ARBA" id="ARBA00022729"/>
    </source>
</evidence>
<dbReference type="PANTHER" id="PTHR45690">
    <property type="entry name" value="NACHT, LRR AND PYD DOMAINS-CONTAINING PROTEIN 12"/>
    <property type="match status" value="1"/>
</dbReference>
<evidence type="ECO:0000256" key="13">
    <source>
        <dbReference type="ARBA" id="ARBA00023198"/>
    </source>
</evidence>
<evidence type="ECO:0000256" key="4">
    <source>
        <dbReference type="ARBA" id="ARBA00022490"/>
    </source>
</evidence>
<dbReference type="GO" id="GO:0016020">
    <property type="term" value="C:membrane"/>
    <property type="evidence" value="ECO:0007669"/>
    <property type="project" value="UniProtKB-SubCell"/>
</dbReference>
<evidence type="ECO:0000259" key="17">
    <source>
        <dbReference type="PROSITE" id="PS50835"/>
    </source>
</evidence>
<comment type="similarity">
    <text evidence="3">Belongs to the NLRP family.</text>
</comment>
<evidence type="ECO:0000256" key="3">
    <source>
        <dbReference type="ARBA" id="ARBA00008665"/>
    </source>
</evidence>
<dbReference type="Pfam" id="PF07686">
    <property type="entry name" value="V-set"/>
    <property type="match status" value="1"/>
</dbReference>
<organism evidence="19 20">
    <name type="scientific">Scyliorhinus torazame</name>
    <name type="common">Cloudy catshark</name>
    <name type="synonym">Catulus torazame</name>
    <dbReference type="NCBI Taxonomy" id="75743"/>
    <lineage>
        <taxon>Eukaryota</taxon>
        <taxon>Metazoa</taxon>
        <taxon>Chordata</taxon>
        <taxon>Craniata</taxon>
        <taxon>Vertebrata</taxon>
        <taxon>Chondrichthyes</taxon>
        <taxon>Elasmobranchii</taxon>
        <taxon>Galeomorphii</taxon>
        <taxon>Galeoidea</taxon>
        <taxon>Carcharhiniformes</taxon>
        <taxon>Scyliorhinidae</taxon>
        <taxon>Scyliorhinus</taxon>
    </lineage>
</organism>
<keyword evidence="15" id="KW-0393">Immunoglobulin domain</keyword>
<keyword evidence="6" id="KW-0677">Repeat</keyword>
<keyword evidence="4" id="KW-0963">Cytoplasm</keyword>
<keyword evidence="8" id="KW-0067">ATP-binding</keyword>
<protein>
    <recommendedName>
        <fullName evidence="21">NACHT domain-containing protein</fullName>
    </recommendedName>
</protein>
<dbReference type="InterPro" id="IPR007110">
    <property type="entry name" value="Ig-like_dom"/>
</dbReference>
<comment type="subcellular location">
    <subcellularLocation>
        <location evidence="1">Inflammasome</location>
    </subcellularLocation>
    <subcellularLocation>
        <location evidence="2">Membrane</location>
    </subcellularLocation>
</comment>
<dbReference type="InterPro" id="IPR050637">
    <property type="entry name" value="NLRP_innate_immun_reg"/>
</dbReference>